<evidence type="ECO:0000313" key="8">
    <source>
        <dbReference type="EnsemblPlants" id="OBART08G05460.1"/>
    </source>
</evidence>
<evidence type="ECO:0000259" key="7">
    <source>
        <dbReference type="Pfam" id="PF18052"/>
    </source>
</evidence>
<dbReference type="InterPro" id="IPR002182">
    <property type="entry name" value="NB-ARC"/>
</dbReference>
<dbReference type="Pfam" id="PF00931">
    <property type="entry name" value="NB-ARC"/>
    <property type="match status" value="1"/>
</dbReference>
<evidence type="ECO:0008006" key="10">
    <source>
        <dbReference type="Google" id="ProtNLM"/>
    </source>
</evidence>
<evidence type="ECO:0000313" key="9">
    <source>
        <dbReference type="Proteomes" id="UP000026960"/>
    </source>
</evidence>
<keyword evidence="3" id="KW-0677">Repeat</keyword>
<dbReference type="Proteomes" id="UP000026960">
    <property type="component" value="Chromosome 8"/>
</dbReference>
<keyword evidence="5" id="KW-0611">Plant defense</keyword>
<accession>A0A0D3GX67</accession>
<proteinExistence type="inferred from homology"/>
<keyword evidence="4" id="KW-0547">Nucleotide-binding</keyword>
<keyword evidence="9" id="KW-1185">Reference proteome</keyword>
<dbReference type="Pfam" id="PF18052">
    <property type="entry name" value="Rx_N"/>
    <property type="match status" value="1"/>
</dbReference>
<dbReference type="PANTHER" id="PTHR19338">
    <property type="entry name" value="TRANSLOCASE OF INNER MITOCHONDRIAL MEMBRANE 13 HOMOLOG"/>
    <property type="match status" value="1"/>
</dbReference>
<sequence>MAEAVVVSLSAKVAMAVARSTALGVVTSLGGVHSSIAAAEHELSLLRGHLRSGRASCRGADDDDDPIDSWANQVRDVAFQLDDITDECCFLSGSGSGHGFARYCANVPTWIALSRRLRKVREKLGQLLEAANQRQRIDVSSGECWRDGWPRRRRTTLVAVCGMGGVGKTTLVASVYKEVTAASHRFDCDAWVTVSQRFTMEDLLMKILRKLNLNAAGHRAGRRRWRSATDAGDDTDYGSLVATLRARLANKRYLIVLDDVWDGLERAMPMPDGVAGSRVVITTRKSGVAMAAAPERTMALEPLPTHQG</sequence>
<dbReference type="Gramene" id="OBART08G05460.1">
    <property type="protein sequence ID" value="OBART08G05460.1"/>
    <property type="gene ID" value="OBART08G05460"/>
</dbReference>
<dbReference type="STRING" id="65489.A0A0D3GX67"/>
<dbReference type="PRINTS" id="PR00364">
    <property type="entry name" value="DISEASERSIST"/>
</dbReference>
<dbReference type="InterPro" id="IPR027417">
    <property type="entry name" value="P-loop_NTPase"/>
</dbReference>
<comment type="similarity">
    <text evidence="1">Belongs to the disease resistance NB-LRR family.</text>
</comment>
<evidence type="ECO:0000256" key="3">
    <source>
        <dbReference type="ARBA" id="ARBA00022737"/>
    </source>
</evidence>
<dbReference type="GO" id="GO:0006952">
    <property type="term" value="P:defense response"/>
    <property type="evidence" value="ECO:0007669"/>
    <property type="project" value="UniProtKB-KW"/>
</dbReference>
<dbReference type="GO" id="GO:0043531">
    <property type="term" value="F:ADP binding"/>
    <property type="evidence" value="ECO:0007669"/>
    <property type="project" value="InterPro"/>
</dbReference>
<evidence type="ECO:0000256" key="2">
    <source>
        <dbReference type="ARBA" id="ARBA00022614"/>
    </source>
</evidence>
<dbReference type="Gene3D" id="1.20.5.4130">
    <property type="match status" value="1"/>
</dbReference>
<evidence type="ECO:0000256" key="4">
    <source>
        <dbReference type="ARBA" id="ARBA00022741"/>
    </source>
</evidence>
<dbReference type="AlphaFoldDB" id="A0A0D3GX67"/>
<dbReference type="SUPFAM" id="SSF52540">
    <property type="entry name" value="P-loop containing nucleoside triphosphate hydrolases"/>
    <property type="match status" value="1"/>
</dbReference>
<reference evidence="8" key="1">
    <citation type="journal article" date="2009" name="Rice">
        <title>De Novo Next Generation Sequencing of Plant Genomes.</title>
        <authorList>
            <person name="Rounsley S."/>
            <person name="Marri P.R."/>
            <person name="Yu Y."/>
            <person name="He R."/>
            <person name="Sisneros N."/>
            <person name="Goicoechea J.L."/>
            <person name="Lee S.J."/>
            <person name="Angelova A."/>
            <person name="Kudrna D."/>
            <person name="Luo M."/>
            <person name="Affourtit J."/>
            <person name="Desany B."/>
            <person name="Knight J."/>
            <person name="Niazi F."/>
            <person name="Egholm M."/>
            <person name="Wing R.A."/>
        </authorList>
    </citation>
    <scope>NUCLEOTIDE SEQUENCE [LARGE SCALE GENOMIC DNA]</scope>
    <source>
        <strain evidence="8">cv. IRGC 105608</strain>
    </source>
</reference>
<keyword evidence="2" id="KW-0433">Leucine-rich repeat</keyword>
<dbReference type="InterPro" id="IPR041118">
    <property type="entry name" value="Rx_N"/>
</dbReference>
<dbReference type="PANTHER" id="PTHR19338:SF59">
    <property type="entry name" value="OS10G0162832 PROTEIN"/>
    <property type="match status" value="1"/>
</dbReference>
<dbReference type="HOGENOM" id="CLU_000837_29_2_1"/>
<organism evidence="8">
    <name type="scientific">Oryza barthii</name>
    <dbReference type="NCBI Taxonomy" id="65489"/>
    <lineage>
        <taxon>Eukaryota</taxon>
        <taxon>Viridiplantae</taxon>
        <taxon>Streptophyta</taxon>
        <taxon>Embryophyta</taxon>
        <taxon>Tracheophyta</taxon>
        <taxon>Spermatophyta</taxon>
        <taxon>Magnoliopsida</taxon>
        <taxon>Liliopsida</taxon>
        <taxon>Poales</taxon>
        <taxon>Poaceae</taxon>
        <taxon>BOP clade</taxon>
        <taxon>Oryzoideae</taxon>
        <taxon>Oryzeae</taxon>
        <taxon>Oryzinae</taxon>
        <taxon>Oryza</taxon>
    </lineage>
</organism>
<evidence type="ECO:0000256" key="5">
    <source>
        <dbReference type="ARBA" id="ARBA00022821"/>
    </source>
</evidence>
<feature type="domain" description="Disease resistance N-terminal" evidence="7">
    <location>
        <begin position="12"/>
        <end position="95"/>
    </location>
</feature>
<dbReference type="EnsemblPlants" id="OBART08G05460.1">
    <property type="protein sequence ID" value="OBART08G05460.1"/>
    <property type="gene ID" value="OBART08G05460"/>
</dbReference>
<reference evidence="8" key="2">
    <citation type="submission" date="2015-03" db="UniProtKB">
        <authorList>
            <consortium name="EnsemblPlants"/>
        </authorList>
    </citation>
    <scope>IDENTIFICATION</scope>
</reference>
<evidence type="ECO:0000256" key="1">
    <source>
        <dbReference type="ARBA" id="ARBA00008894"/>
    </source>
</evidence>
<protein>
    <recommendedName>
        <fullName evidence="10">NB-ARC domain-containing protein</fullName>
    </recommendedName>
</protein>
<dbReference type="FunFam" id="3.40.50.300:FF:001091">
    <property type="entry name" value="Probable disease resistance protein At1g61300"/>
    <property type="match status" value="1"/>
</dbReference>
<evidence type="ECO:0000259" key="6">
    <source>
        <dbReference type="Pfam" id="PF00931"/>
    </source>
</evidence>
<feature type="domain" description="NB-ARC" evidence="6">
    <location>
        <begin position="156"/>
        <end position="300"/>
    </location>
</feature>
<name>A0A0D3GX67_9ORYZ</name>
<dbReference type="PaxDb" id="65489-OBART08G05460.1"/>
<dbReference type="eggNOG" id="KOG4658">
    <property type="taxonomic scope" value="Eukaryota"/>
</dbReference>
<dbReference type="Gene3D" id="3.40.50.300">
    <property type="entry name" value="P-loop containing nucleotide triphosphate hydrolases"/>
    <property type="match status" value="1"/>
</dbReference>